<dbReference type="PROSITE" id="PS51257">
    <property type="entry name" value="PROKAR_LIPOPROTEIN"/>
    <property type="match status" value="1"/>
</dbReference>
<name>A0A9Q9BK22_TREDN</name>
<feature type="signal peptide" evidence="1">
    <location>
        <begin position="1"/>
        <end position="28"/>
    </location>
</feature>
<dbReference type="InterPro" id="IPR011050">
    <property type="entry name" value="Pectin_lyase_fold/virulence"/>
</dbReference>
<dbReference type="InterPro" id="IPR006626">
    <property type="entry name" value="PbH1"/>
</dbReference>
<sequence length="957" mass="100161">MKNIFKILTISVALLTAIAIFTSCDQLIDDPKDFFEYWTSEVIPKGFSISGPQPTNSEGTLCIPSASDVTLTINLHNPRKFKLVMPTNSADAHNIIHFPGFSGSQPEYSSPGSSTGDYTLKQTADDKLELTYKSSFLKKHEWSSKNIGPEITLISTDGRKFSKKFSLNLKVDTPPKLSSTVTIGKTASPIGSKYYYVIILKAEDMSETAGTPSELLHKEIKTLSVTPGTGDSTPLDIAFTGTSGFPTGDRLLESGAVSNLGSGEGPGTTSSLNTNTWALRYRTDTEVKTASKTYTFTLIDAKGLKSSPITVPTPLLKAEDVQLSHDTPPNTIPASISPPSNPYTINAGLNDMDVTVTAKTATSGAKITGKVEKQDGSSWATVNNSIDSGSWDEVDISLPAPESNQEILYKISLTAGGAGFVPGTEKTFFVKVTKHTTITIDVSNSATWEGKPNAWEALKYAVEKVTGPSKIIISGTITAPPVAETITVNRAVTIQGSDKASDKLDADNRIRIFHVWTKGNLKLEKLGLLNGKTYIYPGGGAIYCTGRKLTTEDVIIENCEAKNGGAIYAKGVESGSGYTSPVITLNNTQIKSCAATGTGAEDGRGGAICCIKSSFTLNNTTIGGNAPTEGNTAKNGGGIYFAFEDGMLNVSAGSFISYNKATNTSGATVGGGGVYIQSGEFVLNGTVSNNEAIYNNNAWLSGGGVYVGPKAKFTMKVGAKISGNKAPAGAGVYISAYEHAGAGSFTMEGGEISGCHAGDSGFTNAQGGGVYIKADGSKKGSFTMEGGSITGCTATATTAADGGGVYVEGTFIMKGGATISGNQAAAGGGVYIHADQDAKKEGSFMMEGSAAVTPSTEGDADVPGKNDVYLHDDNNYDASIIVTGKLTNNPAARLTMRDLGPIYGYNSGYGEGRVVVEGVKSAADAAKFQVTPQRGVTPQQNWKVKWDNDESGVLKKE</sequence>
<dbReference type="PANTHER" id="PTHR11319">
    <property type="entry name" value="G PROTEIN-COUPLED RECEPTOR-RELATED"/>
    <property type="match status" value="1"/>
</dbReference>
<dbReference type="Proteomes" id="UP001056981">
    <property type="component" value="Chromosome"/>
</dbReference>
<protein>
    <recommendedName>
        <fullName evidence="4">Lipoprotein</fullName>
    </recommendedName>
</protein>
<gene>
    <name evidence="2" type="ORF">E4N86_06680</name>
</gene>
<dbReference type="AlphaFoldDB" id="A0A9Q9BK22"/>
<accession>A0A9Q9BK22</accession>
<evidence type="ECO:0000313" key="2">
    <source>
        <dbReference type="EMBL" id="UTD00402.1"/>
    </source>
</evidence>
<dbReference type="SUPFAM" id="SSF51126">
    <property type="entry name" value="Pectin lyase-like"/>
    <property type="match status" value="1"/>
</dbReference>
<reference evidence="2" key="1">
    <citation type="submission" date="2020-04" db="EMBL/GenBank/DDBJ databases">
        <title>Comparative genomics of oral phylogroup-2 Treponema strains.</title>
        <authorList>
            <person name="Zeng H."/>
            <person name="Chan Y.K."/>
            <person name="Watt R.M."/>
        </authorList>
    </citation>
    <scope>NUCLEOTIDE SEQUENCE</scope>
    <source>
        <strain evidence="2">OMZ 905</strain>
    </source>
</reference>
<dbReference type="RefSeq" id="WP_253718236.1">
    <property type="nucleotide sequence ID" value="NZ_CP051522.1"/>
</dbReference>
<feature type="chain" id="PRO_5040436110" description="Lipoprotein" evidence="1">
    <location>
        <begin position="29"/>
        <end position="957"/>
    </location>
</feature>
<keyword evidence="1" id="KW-0732">Signal</keyword>
<organism evidence="2 3">
    <name type="scientific">Treponema denticola</name>
    <dbReference type="NCBI Taxonomy" id="158"/>
    <lineage>
        <taxon>Bacteria</taxon>
        <taxon>Pseudomonadati</taxon>
        <taxon>Spirochaetota</taxon>
        <taxon>Spirochaetia</taxon>
        <taxon>Spirochaetales</taxon>
        <taxon>Treponemataceae</taxon>
        <taxon>Treponema</taxon>
    </lineage>
</organism>
<proteinExistence type="predicted"/>
<evidence type="ECO:0008006" key="4">
    <source>
        <dbReference type="Google" id="ProtNLM"/>
    </source>
</evidence>
<evidence type="ECO:0000313" key="3">
    <source>
        <dbReference type="Proteomes" id="UP001056981"/>
    </source>
</evidence>
<evidence type="ECO:0000256" key="1">
    <source>
        <dbReference type="SAM" id="SignalP"/>
    </source>
</evidence>
<dbReference type="SMART" id="SM00710">
    <property type="entry name" value="PbH1"/>
    <property type="match status" value="7"/>
</dbReference>
<dbReference type="EMBL" id="CP051635">
    <property type="protein sequence ID" value="UTD00402.1"/>
    <property type="molecule type" value="Genomic_DNA"/>
</dbReference>
<dbReference type="PANTHER" id="PTHR11319:SF35">
    <property type="entry name" value="OUTER MEMBRANE PROTEIN PMPC-RELATED"/>
    <property type="match status" value="1"/>
</dbReference>